<dbReference type="GO" id="GO:0006508">
    <property type="term" value="P:proteolysis"/>
    <property type="evidence" value="ECO:0007669"/>
    <property type="project" value="UniProtKB-KW"/>
</dbReference>
<dbReference type="GO" id="GO:0004252">
    <property type="term" value="F:serine-type endopeptidase activity"/>
    <property type="evidence" value="ECO:0007669"/>
    <property type="project" value="InterPro"/>
</dbReference>
<dbReference type="CDD" id="cd00190">
    <property type="entry name" value="Tryp_SPc"/>
    <property type="match status" value="1"/>
</dbReference>
<keyword evidence="4" id="KW-0720">Serine protease</keyword>
<evidence type="ECO:0000256" key="6">
    <source>
        <dbReference type="ARBA" id="ARBA00023180"/>
    </source>
</evidence>
<dbReference type="InterPro" id="IPR001254">
    <property type="entry name" value="Trypsin_dom"/>
</dbReference>
<evidence type="ECO:0000256" key="7">
    <source>
        <dbReference type="ARBA" id="ARBA00024195"/>
    </source>
</evidence>
<dbReference type="AlphaFoldDB" id="A0A5A9P6K0"/>
<evidence type="ECO:0000313" key="9">
    <source>
        <dbReference type="EMBL" id="KAA0717578.1"/>
    </source>
</evidence>
<proteinExistence type="inferred from homology"/>
<keyword evidence="10" id="KW-1185">Reference proteome</keyword>
<evidence type="ECO:0000259" key="8">
    <source>
        <dbReference type="PROSITE" id="PS50240"/>
    </source>
</evidence>
<evidence type="ECO:0000256" key="2">
    <source>
        <dbReference type="ARBA" id="ARBA00022729"/>
    </source>
</evidence>
<dbReference type="PROSITE" id="PS00135">
    <property type="entry name" value="TRYPSIN_SER"/>
    <property type="match status" value="1"/>
</dbReference>
<feature type="domain" description="Peptidase S1" evidence="8">
    <location>
        <begin position="1"/>
        <end position="164"/>
    </location>
</feature>
<comment type="similarity">
    <text evidence="7">Belongs to the peptidase S1 family. CLIP subfamily.</text>
</comment>
<evidence type="ECO:0000256" key="1">
    <source>
        <dbReference type="ARBA" id="ARBA00022670"/>
    </source>
</evidence>
<evidence type="ECO:0000313" key="10">
    <source>
        <dbReference type="Proteomes" id="UP000324632"/>
    </source>
</evidence>
<dbReference type="InterPro" id="IPR033116">
    <property type="entry name" value="TRYPSIN_SER"/>
</dbReference>
<accession>A0A5A9P6K0</accession>
<keyword evidence="1" id="KW-0645">Protease</keyword>
<dbReference type="PROSITE" id="PS50240">
    <property type="entry name" value="TRYPSIN_DOM"/>
    <property type="match status" value="1"/>
</dbReference>
<evidence type="ECO:0000256" key="4">
    <source>
        <dbReference type="ARBA" id="ARBA00022825"/>
    </source>
</evidence>
<sequence length="209" mass="22211">MVASLGRQCQTGPNPNEISIGVDKVYIHPRYKSSSQDNDIALVKLSSIVNFTDYIRPVCLAGANSSIAAGTESWVTGWGKLSFEADDNTSILQVASVQITKESDCKHHSCFPGLTDNMICAGKMQGSKADACQGDSGGPLVSMNNNSQWIQSGIALSVSQMCAEKPPSTQDFLDGVMRLQGLGLGKLAYENSPILTITAEEVSSVKDGF</sequence>
<comment type="caution">
    <text evidence="9">The sequence shown here is derived from an EMBL/GenBank/DDBJ whole genome shotgun (WGS) entry which is preliminary data.</text>
</comment>
<protein>
    <submittedName>
        <fullName evidence="9">Coagulation factor XI</fullName>
    </submittedName>
</protein>
<dbReference type="SMART" id="SM00020">
    <property type="entry name" value="Tryp_SPc"/>
    <property type="match status" value="1"/>
</dbReference>
<dbReference type="Gene3D" id="2.40.10.10">
    <property type="entry name" value="Trypsin-like serine proteases"/>
    <property type="match status" value="1"/>
</dbReference>
<organism evidence="9 10">
    <name type="scientific">Triplophysa tibetana</name>
    <dbReference type="NCBI Taxonomy" id="1572043"/>
    <lineage>
        <taxon>Eukaryota</taxon>
        <taxon>Metazoa</taxon>
        <taxon>Chordata</taxon>
        <taxon>Craniata</taxon>
        <taxon>Vertebrata</taxon>
        <taxon>Euteleostomi</taxon>
        <taxon>Actinopterygii</taxon>
        <taxon>Neopterygii</taxon>
        <taxon>Teleostei</taxon>
        <taxon>Ostariophysi</taxon>
        <taxon>Cypriniformes</taxon>
        <taxon>Nemacheilidae</taxon>
        <taxon>Triplophysa</taxon>
    </lineage>
</organism>
<evidence type="ECO:0000256" key="3">
    <source>
        <dbReference type="ARBA" id="ARBA00022801"/>
    </source>
</evidence>
<dbReference type="InterPro" id="IPR001314">
    <property type="entry name" value="Peptidase_S1A"/>
</dbReference>
<dbReference type="InterPro" id="IPR009003">
    <property type="entry name" value="Peptidase_S1_PA"/>
</dbReference>
<gene>
    <name evidence="9" type="ORF">E1301_Tti013811</name>
</gene>
<dbReference type="PANTHER" id="PTHR24253">
    <property type="entry name" value="TRANSMEMBRANE PROTEASE SERINE"/>
    <property type="match status" value="1"/>
</dbReference>
<dbReference type="PANTHER" id="PTHR24253:SF144">
    <property type="entry name" value="CHYMOTRYPSIN-LIKE PROTEASE CTRL-1-RELATED"/>
    <property type="match status" value="1"/>
</dbReference>
<keyword evidence="2" id="KW-0732">Signal</keyword>
<dbReference type="EMBL" id="SOYY01000008">
    <property type="protein sequence ID" value="KAA0717578.1"/>
    <property type="molecule type" value="Genomic_DNA"/>
</dbReference>
<dbReference type="Pfam" id="PF00089">
    <property type="entry name" value="Trypsin"/>
    <property type="match status" value="1"/>
</dbReference>
<reference evidence="9 10" key="1">
    <citation type="journal article" date="2019" name="Mol. Ecol. Resour.">
        <title>Chromosome-level genome assembly of Triplophysa tibetana, a fish adapted to the harsh high-altitude environment of the Tibetan Plateau.</title>
        <authorList>
            <person name="Yang X."/>
            <person name="Liu H."/>
            <person name="Ma Z."/>
            <person name="Zou Y."/>
            <person name="Zou M."/>
            <person name="Mao Y."/>
            <person name="Li X."/>
            <person name="Wang H."/>
            <person name="Chen T."/>
            <person name="Wang W."/>
            <person name="Yang R."/>
        </authorList>
    </citation>
    <scope>NUCLEOTIDE SEQUENCE [LARGE SCALE GENOMIC DNA]</scope>
    <source>
        <strain evidence="9">TTIB1903HZAU</strain>
        <tissue evidence="9">Muscle</tissue>
    </source>
</reference>
<evidence type="ECO:0000256" key="5">
    <source>
        <dbReference type="ARBA" id="ARBA00023157"/>
    </source>
</evidence>
<keyword evidence="3" id="KW-0378">Hydrolase</keyword>
<keyword evidence="6" id="KW-0325">Glycoprotein</keyword>
<dbReference type="PRINTS" id="PR00722">
    <property type="entry name" value="CHYMOTRYPSIN"/>
</dbReference>
<name>A0A5A9P6K0_9TELE</name>
<dbReference type="InterPro" id="IPR043504">
    <property type="entry name" value="Peptidase_S1_PA_chymotrypsin"/>
</dbReference>
<dbReference type="FunFam" id="2.40.10.10:FF:000002">
    <property type="entry name" value="Transmembrane protease serine"/>
    <property type="match status" value="1"/>
</dbReference>
<dbReference type="Proteomes" id="UP000324632">
    <property type="component" value="Chromosome 8"/>
</dbReference>
<dbReference type="SUPFAM" id="SSF50494">
    <property type="entry name" value="Trypsin-like serine proteases"/>
    <property type="match status" value="1"/>
</dbReference>
<keyword evidence="5" id="KW-1015">Disulfide bond</keyword>